<sequence>MRSILGYDVPTNLQPWRGGESTISLMSSRALGFLRERQRISILGKDLGQSLMLYRSLR</sequence>
<organism evidence="1 2">
    <name type="scientific">Rosa chinensis</name>
    <name type="common">China rose</name>
    <dbReference type="NCBI Taxonomy" id="74649"/>
    <lineage>
        <taxon>Eukaryota</taxon>
        <taxon>Viridiplantae</taxon>
        <taxon>Streptophyta</taxon>
        <taxon>Embryophyta</taxon>
        <taxon>Tracheophyta</taxon>
        <taxon>Spermatophyta</taxon>
        <taxon>Magnoliopsida</taxon>
        <taxon>eudicotyledons</taxon>
        <taxon>Gunneridae</taxon>
        <taxon>Pentapetalae</taxon>
        <taxon>rosids</taxon>
        <taxon>fabids</taxon>
        <taxon>Rosales</taxon>
        <taxon>Rosaceae</taxon>
        <taxon>Rosoideae</taxon>
        <taxon>Rosoideae incertae sedis</taxon>
        <taxon>Rosa</taxon>
    </lineage>
</organism>
<accession>A0A2P6QVB9</accession>
<dbReference type="EMBL" id="PDCK01000042">
    <property type="protein sequence ID" value="PRQ38125.1"/>
    <property type="molecule type" value="Genomic_DNA"/>
</dbReference>
<dbReference type="Proteomes" id="UP000238479">
    <property type="component" value="Chromosome 4"/>
</dbReference>
<protein>
    <submittedName>
        <fullName evidence="1">Uncharacterized protein</fullName>
    </submittedName>
</protein>
<reference evidence="1 2" key="1">
    <citation type="journal article" date="2018" name="Nat. Genet.">
        <title>The Rosa genome provides new insights in the design of modern roses.</title>
        <authorList>
            <person name="Bendahmane M."/>
        </authorList>
    </citation>
    <scope>NUCLEOTIDE SEQUENCE [LARGE SCALE GENOMIC DNA]</scope>
    <source>
        <strain evidence="2">cv. Old Blush</strain>
    </source>
</reference>
<name>A0A2P6QVB9_ROSCH</name>
<keyword evidence="2" id="KW-1185">Reference proteome</keyword>
<gene>
    <name evidence="1" type="ORF">RchiOBHm_Chr4g0410331</name>
</gene>
<evidence type="ECO:0000313" key="2">
    <source>
        <dbReference type="Proteomes" id="UP000238479"/>
    </source>
</evidence>
<proteinExistence type="predicted"/>
<comment type="caution">
    <text evidence="1">The sequence shown here is derived from an EMBL/GenBank/DDBJ whole genome shotgun (WGS) entry which is preliminary data.</text>
</comment>
<dbReference type="AlphaFoldDB" id="A0A2P6QVB9"/>
<evidence type="ECO:0000313" key="1">
    <source>
        <dbReference type="EMBL" id="PRQ38125.1"/>
    </source>
</evidence>
<dbReference type="Gramene" id="PRQ38125">
    <property type="protein sequence ID" value="PRQ38125"/>
    <property type="gene ID" value="RchiOBHm_Chr4g0410331"/>
</dbReference>